<feature type="compositionally biased region" description="Low complexity" evidence="1">
    <location>
        <begin position="405"/>
        <end position="416"/>
    </location>
</feature>
<dbReference type="GO" id="GO:0000781">
    <property type="term" value="C:chromosome, telomeric region"/>
    <property type="evidence" value="ECO:0007669"/>
    <property type="project" value="InterPro"/>
</dbReference>
<dbReference type="GO" id="GO:0000723">
    <property type="term" value="P:telomere maintenance"/>
    <property type="evidence" value="ECO:0007669"/>
    <property type="project" value="InterPro"/>
</dbReference>
<feature type="compositionally biased region" description="Polar residues" evidence="1">
    <location>
        <begin position="917"/>
        <end position="929"/>
    </location>
</feature>
<feature type="compositionally biased region" description="Basic and acidic residues" evidence="1">
    <location>
        <begin position="530"/>
        <end position="546"/>
    </location>
</feature>
<dbReference type="EMBL" id="KZ678399">
    <property type="protein sequence ID" value="PSR94356.1"/>
    <property type="molecule type" value="Genomic_DNA"/>
</dbReference>
<feature type="compositionally biased region" description="Low complexity" evidence="1">
    <location>
        <begin position="808"/>
        <end position="817"/>
    </location>
</feature>
<dbReference type="SUPFAM" id="SSF50249">
    <property type="entry name" value="Nucleic acid-binding proteins"/>
    <property type="match status" value="1"/>
</dbReference>
<feature type="compositionally biased region" description="Acidic residues" evidence="1">
    <location>
        <begin position="818"/>
        <end position="853"/>
    </location>
</feature>
<proteinExistence type="predicted"/>
<feature type="compositionally biased region" description="Polar residues" evidence="1">
    <location>
        <begin position="1070"/>
        <end position="1082"/>
    </location>
</feature>
<feature type="compositionally biased region" description="Polar residues" evidence="1">
    <location>
        <begin position="520"/>
        <end position="529"/>
    </location>
</feature>
<dbReference type="CDD" id="cd04497">
    <property type="entry name" value="hPOT1_OB1_like"/>
    <property type="match status" value="1"/>
</dbReference>
<dbReference type="InParanoid" id="A0A2T3AF33"/>
<feature type="compositionally biased region" description="Acidic residues" evidence="1">
    <location>
        <begin position="1280"/>
        <end position="1311"/>
    </location>
</feature>
<keyword evidence="4" id="KW-1185">Reference proteome</keyword>
<dbReference type="Pfam" id="PF02765">
    <property type="entry name" value="POT1"/>
    <property type="match status" value="1"/>
</dbReference>
<feature type="compositionally biased region" description="Basic and acidic residues" evidence="1">
    <location>
        <begin position="668"/>
        <end position="677"/>
    </location>
</feature>
<feature type="compositionally biased region" description="Basic and acidic residues" evidence="1">
    <location>
        <begin position="1466"/>
        <end position="1482"/>
    </location>
</feature>
<dbReference type="InterPro" id="IPR012340">
    <property type="entry name" value="NA-bd_OB-fold"/>
</dbReference>
<reference evidence="3 4" key="1">
    <citation type="journal article" date="2018" name="Mycol. Prog.">
        <title>Coniella lustricola, a new species from submerged detritus.</title>
        <authorList>
            <person name="Raudabaugh D.B."/>
            <person name="Iturriaga T."/>
            <person name="Carver A."/>
            <person name="Mondo S."/>
            <person name="Pangilinan J."/>
            <person name="Lipzen A."/>
            <person name="He G."/>
            <person name="Amirebrahimi M."/>
            <person name="Grigoriev I.V."/>
            <person name="Miller A.N."/>
        </authorList>
    </citation>
    <scope>NUCLEOTIDE SEQUENCE [LARGE SCALE GENOMIC DNA]</scope>
    <source>
        <strain evidence="3 4">B22-T-1</strain>
    </source>
</reference>
<dbReference type="Proteomes" id="UP000241462">
    <property type="component" value="Unassembled WGS sequence"/>
</dbReference>
<feature type="compositionally biased region" description="Acidic residues" evidence="1">
    <location>
        <begin position="861"/>
        <end position="886"/>
    </location>
</feature>
<feature type="region of interest" description="Disordered" evidence="1">
    <location>
        <begin position="1252"/>
        <end position="1374"/>
    </location>
</feature>
<feature type="compositionally biased region" description="Polar residues" evidence="1">
    <location>
        <begin position="389"/>
        <end position="404"/>
    </location>
</feature>
<feature type="compositionally biased region" description="Acidic residues" evidence="1">
    <location>
        <begin position="678"/>
        <end position="703"/>
    </location>
</feature>
<feature type="region of interest" description="Disordered" evidence="1">
    <location>
        <begin position="1037"/>
        <end position="1093"/>
    </location>
</feature>
<sequence length="1788" mass="195919">MASPDDQVEQQLATRHITPIAQLSPNLADQATRKVHGEVTITWPYSSVTNSFAFLLAEPDFRLRRDKGSVRVHLTGPSAEAASKWDLGSGDEVILALDGVDWAKDEEPARPAGSRIDWQLKFAGRLLTKVILNEGEQTHLVNIDQAIAVESPPQAIDTLPTEEIDIAAVEEEIAASKLVTRDLPQEFSSPVFSKRARASYGPLFDLDNDDDDDDELFVDGGRRGKGRKRPRYSVQNRMWKYREDSSSPEPEQVQEPASPVQTRGSNVGMQNAHAHVDMTDEQVQTNEDELPPAPPSSAFDTPIKKWSQAEMSPSLRLKTSQPIEAAEITLDARATPAKPQSSVPRDHPEDKTTVQTPKNPFAASNNRWEVEMDTSIEAAPDTPSGPKTPVTTQPAKSASPAQTTPSRSIPSGSGPPLETGAVHTPQPVDVVPDSADISTRLFGQTSPLFGTGPAPLPPAFAQNTQGSAFGVPVGSLRFGFGFGQAPLPPADSNPFVSSHTPEKPVETNPYPENYLDQREPSTAQPTASQHNHDMTAQDAHPQHDSEPLAMQGASFQGHHQDHSVPLWPLGSQHYDDSHIVGRIDPAEDLRSEYNVSEPTPPGIIPPEVEDGTRNMDEMKQQGLLATPVYQQGVPPEAIPGQEEIMAEEDGSLDSDEEADYDEDEKGDDYDLRNYDRISDDEEAYDDEDNDLLSDDELLDEDEQPFYGGDRGYDHNDYDEQNYEQDAAQNYFSRSSHYQQRPLAQPAVQKEPIVIDLLSDSDDEPPPPSPKQAPQTQTLQHQTSQPFKTEDEPEVKDRSRSIAISSPLAQSASQQQDADSQDEENSLGESDEELDDPEELEEEDDSVLYDDSEVAEGSIDAEGSEDVEGAADAQEDGDAEFDVDEADSGGYQTKDDPRLTRNLDETTGTPLRDAASAEKTSAVTNTQIDVTSDAIVEQVAEKKPRDELTAPDLKEPTHRRSSDARDLMEVDGEDLAEEEPQHQVKEVVKDQQADKPPSDADDAMILDMSEQNDSLQAFQSQVVTNIDAEHLLSQDSMLEVDPGENSIAEETQKKPASKNVPVSSPEAEATQPITEGSLAQPQGQVAVEPSKESEVLEITRQEKIQTSLVAEQVPMLEPDATQPDAAYSPVQRQEDLANEPSNSTQVPVAEATVEAQEKQEQPEDISEPLADESTVAAPFPIVKSLDHEVEIQSEVEVTVKKVTERIETQIDEQVEASVEIQRTDIMITQEVMPEEVQGGDEDQDVQMLDSENIAAELGDRTAGSEAQDLGVHDVVASSSGEEGEEEPDEEGLQEEAAAEEQMADEQTVEEQPVELQPVGEHPDKEQIIEQQMVEERPVEEDSSDRPSAAVKPKEAGRPDQQAVEAGIEPVQDMDIDNDEVVDQTATDEGLVDEGKAFNEAHDQRTQSTRDKTASLNQAENFPYTEFEPVAEHTAGLQATVDKSQEMEPEPASVDRQPLVQIDGNISGDEKGTRESSEQADTHRSMSISVDASFKSAASQASDAAETDDIESIASSRPKRGRKPRVASTPKAPKSTPASKRGQRQISFDQGPGTQRTTRSKAMSFQKSSSVPDEKQDMSILLARAAVKSPSKTQRKASTTTLSKRSNSKTDWTVRLDNDMPDCAALKDLRKYNSRTVRLDVAVVVTSAHTPPKRTSTREYASSFTVTDPSVAPDSVIEVSLYSLHRDYLPIVKRGDSVILRSFTVESLPGRGFGLRTEKDESSWAVFKADGADDEEPEMRAAPVELNAKETKYLLDLRGWFAELSEDAKSQLNEAVEEAVQSGRQSREKN</sequence>
<feature type="region of interest" description="Disordered" evidence="1">
    <location>
        <begin position="1396"/>
        <end position="1606"/>
    </location>
</feature>
<feature type="compositionally biased region" description="Basic and acidic residues" evidence="1">
    <location>
        <begin position="978"/>
        <end position="997"/>
    </location>
</feature>
<organism evidence="3 4">
    <name type="scientific">Coniella lustricola</name>
    <dbReference type="NCBI Taxonomy" id="2025994"/>
    <lineage>
        <taxon>Eukaryota</taxon>
        <taxon>Fungi</taxon>
        <taxon>Dikarya</taxon>
        <taxon>Ascomycota</taxon>
        <taxon>Pezizomycotina</taxon>
        <taxon>Sordariomycetes</taxon>
        <taxon>Sordariomycetidae</taxon>
        <taxon>Diaporthales</taxon>
        <taxon>Schizoparmaceae</taxon>
        <taxon>Coniella</taxon>
    </lineage>
</organism>
<dbReference type="Gene3D" id="2.40.50.140">
    <property type="entry name" value="Nucleic acid-binding proteins"/>
    <property type="match status" value="1"/>
</dbReference>
<accession>A0A2T3AF33</accession>
<feature type="compositionally biased region" description="Basic and acidic residues" evidence="1">
    <location>
        <begin position="938"/>
        <end position="967"/>
    </location>
</feature>
<gene>
    <name evidence="3" type="ORF">BD289DRAFT_145394</name>
</gene>
<evidence type="ECO:0000313" key="3">
    <source>
        <dbReference type="EMBL" id="PSR94356.1"/>
    </source>
</evidence>
<feature type="compositionally biased region" description="Acidic residues" evidence="1">
    <location>
        <begin position="644"/>
        <end position="667"/>
    </location>
</feature>
<dbReference type="SMART" id="SM00976">
    <property type="entry name" value="Telo_bind"/>
    <property type="match status" value="1"/>
</dbReference>
<dbReference type="OrthoDB" id="5363079at2759"/>
<feature type="compositionally biased region" description="Acidic residues" evidence="1">
    <location>
        <begin position="206"/>
        <end position="217"/>
    </location>
</feature>
<feature type="compositionally biased region" description="Basic and acidic residues" evidence="1">
    <location>
        <begin position="892"/>
        <end position="903"/>
    </location>
</feature>
<dbReference type="GO" id="GO:0003677">
    <property type="term" value="F:DNA binding"/>
    <property type="evidence" value="ECO:0007669"/>
    <property type="project" value="InterPro"/>
</dbReference>
<feature type="compositionally biased region" description="Polar residues" evidence="1">
    <location>
        <begin position="1542"/>
        <end position="1569"/>
    </location>
</feature>
<feature type="compositionally biased region" description="Polar residues" evidence="1">
    <location>
        <begin position="726"/>
        <end position="738"/>
    </location>
</feature>
<evidence type="ECO:0000259" key="2">
    <source>
        <dbReference type="SMART" id="SM00976"/>
    </source>
</evidence>
<feature type="domain" description="Telomeric single stranded DNA binding POT1/Cdc13" evidence="2">
    <location>
        <begin position="1621"/>
        <end position="1760"/>
    </location>
</feature>
<evidence type="ECO:0000256" key="1">
    <source>
        <dbReference type="SAM" id="MobiDB-lite"/>
    </source>
</evidence>
<feature type="region of interest" description="Disordered" evidence="1">
    <location>
        <begin position="1108"/>
        <end position="1172"/>
    </location>
</feature>
<name>A0A2T3AF33_9PEZI</name>
<feature type="compositionally biased region" description="Basic and acidic residues" evidence="1">
    <location>
        <begin position="1396"/>
        <end position="1411"/>
    </location>
</feature>
<feature type="region of interest" description="Disordered" evidence="1">
    <location>
        <begin position="484"/>
        <end position="611"/>
    </location>
</feature>
<feature type="compositionally biased region" description="Acidic residues" evidence="1">
    <location>
        <begin position="968"/>
        <end position="977"/>
    </location>
</feature>
<feature type="compositionally biased region" description="Polar residues" evidence="1">
    <location>
        <begin position="1588"/>
        <end position="1606"/>
    </location>
</feature>
<protein>
    <recommendedName>
        <fullName evidence="2">Telomeric single stranded DNA binding POT1/Cdc13 domain-containing protein</fullName>
    </recommendedName>
</protein>
<dbReference type="STRING" id="2025994.A0A2T3AF33"/>
<feature type="region of interest" description="Disordered" evidence="1">
    <location>
        <begin position="201"/>
        <end position="267"/>
    </location>
</feature>
<feature type="region of interest" description="Disordered" evidence="1">
    <location>
        <begin position="280"/>
        <end position="432"/>
    </location>
</feature>
<evidence type="ECO:0000313" key="4">
    <source>
        <dbReference type="Proteomes" id="UP000241462"/>
    </source>
</evidence>
<feature type="region of interest" description="Disordered" evidence="1">
    <location>
        <begin position="627"/>
        <end position="1011"/>
    </location>
</feature>
<feature type="compositionally biased region" description="Basic and acidic residues" evidence="1">
    <location>
        <begin position="573"/>
        <end position="591"/>
    </location>
</feature>
<feature type="compositionally biased region" description="Polar residues" evidence="1">
    <location>
        <begin position="771"/>
        <end position="786"/>
    </location>
</feature>
<dbReference type="InterPro" id="IPR011564">
    <property type="entry name" value="Telomer_end-bd_POT1/Cdc13"/>
</dbReference>
<feature type="compositionally biased region" description="Polar residues" evidence="1">
    <location>
        <begin position="353"/>
        <end position="367"/>
    </location>
</feature>
<feature type="compositionally biased region" description="Polar residues" evidence="1">
    <location>
        <begin position="1483"/>
        <end position="1500"/>
    </location>
</feature>